<dbReference type="Pfam" id="PF01433">
    <property type="entry name" value="Peptidase_M1"/>
    <property type="match status" value="1"/>
</dbReference>
<feature type="domain" description="Peptidase M1 membrane alanine aminopeptidase" evidence="3">
    <location>
        <begin position="874"/>
        <end position="1053"/>
    </location>
</feature>
<dbReference type="InterPro" id="IPR027268">
    <property type="entry name" value="Peptidase_M4/M1_CTD_sf"/>
</dbReference>
<feature type="transmembrane region" description="Helical" evidence="2">
    <location>
        <begin position="99"/>
        <end position="123"/>
    </location>
</feature>
<feature type="transmembrane region" description="Helical" evidence="2">
    <location>
        <begin position="307"/>
        <end position="332"/>
    </location>
</feature>
<protein>
    <submittedName>
        <fullName evidence="4">Peptidase M1</fullName>
    </submittedName>
</protein>
<feature type="transmembrane region" description="Helical" evidence="2">
    <location>
        <begin position="522"/>
        <end position="540"/>
    </location>
</feature>
<keyword evidence="2" id="KW-1133">Transmembrane helix</keyword>
<feature type="transmembrane region" description="Helical" evidence="2">
    <location>
        <begin position="172"/>
        <end position="193"/>
    </location>
</feature>
<organism evidence="4 5">
    <name type="scientific">Winogradskyella pelagia</name>
    <dbReference type="NCBI Taxonomy" id="2819984"/>
    <lineage>
        <taxon>Bacteria</taxon>
        <taxon>Pseudomonadati</taxon>
        <taxon>Bacteroidota</taxon>
        <taxon>Flavobacteriia</taxon>
        <taxon>Flavobacteriales</taxon>
        <taxon>Flavobacteriaceae</taxon>
        <taxon>Winogradskyella</taxon>
    </lineage>
</organism>
<feature type="transmembrane region" description="Helical" evidence="2">
    <location>
        <begin position="233"/>
        <end position="252"/>
    </location>
</feature>
<evidence type="ECO:0000313" key="4">
    <source>
        <dbReference type="EMBL" id="MBO3116425.1"/>
    </source>
</evidence>
<feature type="compositionally biased region" description="Basic and acidic residues" evidence="1">
    <location>
        <begin position="759"/>
        <end position="773"/>
    </location>
</feature>
<feature type="transmembrane region" description="Helical" evidence="2">
    <location>
        <begin position="437"/>
        <end position="461"/>
    </location>
</feature>
<gene>
    <name evidence="4" type="ORF">J4050_06685</name>
</gene>
<keyword evidence="5" id="KW-1185">Reference proteome</keyword>
<keyword evidence="2" id="KW-0812">Transmembrane</keyword>
<evidence type="ECO:0000259" key="3">
    <source>
        <dbReference type="Pfam" id="PF01433"/>
    </source>
</evidence>
<evidence type="ECO:0000256" key="2">
    <source>
        <dbReference type="SAM" id="Phobius"/>
    </source>
</evidence>
<dbReference type="SUPFAM" id="SSF55486">
    <property type="entry name" value="Metalloproteases ('zincins'), catalytic domain"/>
    <property type="match status" value="1"/>
</dbReference>
<sequence length="1097" mass="126757">MWYTIFKFEIQYRIKRPDTYIFFLFLFLFSIVGVDFIFQGSDMGLMKKNSPIVIAKTMGAITGIFMILASMIMGVSVLRDFKYNIESLLFSAPINKKDYLLGRFLGSFTVLLFAFTGILFGMMLSEFMPWHNPEDLLGFNAFVYIKTFLMVTLPTLFFGASLFFVTGALSRNLVVVYTQGIILFVIFMLTKAITNEFWQAILDPFSLTTTTFATKSWSALEKSTQELPFVGTILYNKLFWVSLGILALIYGYKKFNFNVVKEKQSKRKQVEKLVAKSTNVVSDIEIPVATKQYELLSKWNQLKQFSWFYFISICKQASFWGIVICGMIIILINSVNLGTVYGVDSYPATYFIVEELKETSIYFFIIILVFYSGELVWKERGAKLDLIYDATPMSSFIKLLGKYIGLNVVYVVLMLALIGSGILFQTLSGYYIYEFQVYFFGFFLEILPFLALYTCIAFFIQSVVNHKFVGIMLVIVFFIANVALGLFGFDHDLYFFGGSALGTYSDMNGYGHFLKPYLLIKSYWFLFGILLLIIGSLVNVRGTETNLIQRIRASKNRLSKPLFKVASMVFLVFILMGSLIFYNTNILNTYWTNTKATKFRVAYEKELKQFEYIPQPKIVDVNLKVELYPSSRDYTAEGYYILKNTNAQPINEIHIQKLIEENITLDTVTFDGGATENNTYATYDYTIYQLHSPLNPGDSIKMNFKQSFTTNGFEAGNSNANIVENGTFFNNKDFPTLGYNRKYELSDRDERSEYNLPERTNRANRNDPKELDNARSGSDSDGIHFEMVIGTEIDQTALVPGNLLREWTENNRNYFHYKMEIPMIDFYSIVSARYDIKKDKWISKFDAISKQVDLEIYYHKGHEYNIDRMMMAMKASLDYYSTNFGPYQYEQLRIMEFPRYAQFAQSFPGTVPFSESIGFVLDIDDETDVDMAFYVTAHEIAHQWFAMQVEAANVKGQYFILETLSQYAAIMVLKKHYPKEKIQQFLELQLEKYKEGKLRESGVEPTLALVDNQDHIYYAKGAINMFKFQEIIGEEKINTALKRFLGDWNTINGKLKMQTDRYATTLDLLGYFREVTPSNLQHIIEELFESVGELEVN</sequence>
<proteinExistence type="predicted"/>
<accession>A0ABS3T3U9</accession>
<dbReference type="RefSeq" id="WP_208153570.1">
    <property type="nucleotide sequence ID" value="NZ_JAGEVF010000004.1"/>
</dbReference>
<feature type="transmembrane region" description="Helical" evidence="2">
    <location>
        <begin position="468"/>
        <end position="489"/>
    </location>
</feature>
<keyword evidence="2" id="KW-0472">Membrane</keyword>
<feature type="transmembrane region" description="Helical" evidence="2">
    <location>
        <begin position="403"/>
        <end position="425"/>
    </location>
</feature>
<feature type="transmembrane region" description="Helical" evidence="2">
    <location>
        <begin position="20"/>
        <end position="38"/>
    </location>
</feature>
<feature type="transmembrane region" description="Helical" evidence="2">
    <location>
        <begin position="58"/>
        <end position="78"/>
    </location>
</feature>
<dbReference type="Gene3D" id="1.10.390.10">
    <property type="entry name" value="Neutral Protease Domain 2"/>
    <property type="match status" value="1"/>
</dbReference>
<reference evidence="4 5" key="1">
    <citation type="submission" date="2021-03" db="EMBL/GenBank/DDBJ databases">
        <title>Winogradskyella sp. nov., isolated from costal sediment.</title>
        <authorList>
            <person name="Gao C."/>
        </authorList>
    </citation>
    <scope>NUCLEOTIDE SEQUENCE [LARGE SCALE GENOMIC DNA]</scope>
    <source>
        <strain evidence="4 5">DF17</strain>
    </source>
</reference>
<evidence type="ECO:0000313" key="5">
    <source>
        <dbReference type="Proteomes" id="UP000676776"/>
    </source>
</evidence>
<feature type="transmembrane region" description="Helical" evidence="2">
    <location>
        <begin position="143"/>
        <end position="165"/>
    </location>
</feature>
<dbReference type="InterPro" id="IPR014782">
    <property type="entry name" value="Peptidase_M1_dom"/>
</dbReference>
<dbReference type="Proteomes" id="UP000676776">
    <property type="component" value="Unassembled WGS sequence"/>
</dbReference>
<dbReference type="EMBL" id="JAGEVF010000004">
    <property type="protein sequence ID" value="MBO3116425.1"/>
    <property type="molecule type" value="Genomic_DNA"/>
</dbReference>
<comment type="caution">
    <text evidence="4">The sequence shown here is derived from an EMBL/GenBank/DDBJ whole genome shotgun (WGS) entry which is preliminary data.</text>
</comment>
<feature type="transmembrane region" description="Helical" evidence="2">
    <location>
        <begin position="360"/>
        <end position="377"/>
    </location>
</feature>
<feature type="transmembrane region" description="Helical" evidence="2">
    <location>
        <begin position="561"/>
        <end position="582"/>
    </location>
</feature>
<feature type="region of interest" description="Disordered" evidence="1">
    <location>
        <begin position="748"/>
        <end position="779"/>
    </location>
</feature>
<name>A0ABS3T3U9_9FLAO</name>
<evidence type="ECO:0000256" key="1">
    <source>
        <dbReference type="SAM" id="MobiDB-lite"/>
    </source>
</evidence>